<feature type="compositionally biased region" description="Pro residues" evidence="1">
    <location>
        <begin position="22"/>
        <end position="32"/>
    </location>
</feature>
<reference evidence="2" key="1">
    <citation type="submission" date="2020-11" db="EMBL/GenBank/DDBJ databases">
        <authorList>
            <consortium name="DOE Joint Genome Institute"/>
            <person name="Ahrendt S."/>
            <person name="Riley R."/>
            <person name="Andreopoulos W."/>
            <person name="Labutti K."/>
            <person name="Pangilinan J."/>
            <person name="Ruiz-Duenas F.J."/>
            <person name="Barrasa J.M."/>
            <person name="Sanchez-Garcia M."/>
            <person name="Camarero S."/>
            <person name="Miyauchi S."/>
            <person name="Serrano A."/>
            <person name="Linde D."/>
            <person name="Babiker R."/>
            <person name="Drula E."/>
            <person name="Ayuso-Fernandez I."/>
            <person name="Pacheco R."/>
            <person name="Padilla G."/>
            <person name="Ferreira P."/>
            <person name="Barriuso J."/>
            <person name="Kellner H."/>
            <person name="Castanera R."/>
            <person name="Alfaro M."/>
            <person name="Ramirez L."/>
            <person name="Pisabarro A.G."/>
            <person name="Kuo A."/>
            <person name="Tritt A."/>
            <person name="Lipzen A."/>
            <person name="He G."/>
            <person name="Yan M."/>
            <person name="Ng V."/>
            <person name="Cullen D."/>
            <person name="Martin F."/>
            <person name="Rosso M.-N."/>
            <person name="Henrissat B."/>
            <person name="Hibbett D."/>
            <person name="Martinez A.T."/>
            <person name="Grigoriev I.V."/>
        </authorList>
    </citation>
    <scope>NUCLEOTIDE SEQUENCE</scope>
    <source>
        <strain evidence="2">CIRM-BRFM 674</strain>
    </source>
</reference>
<gene>
    <name evidence="2" type="ORF">BDN70DRAFT_879010</name>
</gene>
<name>A0A9P6D0E2_9AGAR</name>
<organism evidence="2 3">
    <name type="scientific">Pholiota conissans</name>
    <dbReference type="NCBI Taxonomy" id="109636"/>
    <lineage>
        <taxon>Eukaryota</taxon>
        <taxon>Fungi</taxon>
        <taxon>Dikarya</taxon>
        <taxon>Basidiomycota</taxon>
        <taxon>Agaricomycotina</taxon>
        <taxon>Agaricomycetes</taxon>
        <taxon>Agaricomycetidae</taxon>
        <taxon>Agaricales</taxon>
        <taxon>Agaricineae</taxon>
        <taxon>Strophariaceae</taxon>
        <taxon>Pholiota</taxon>
    </lineage>
</organism>
<feature type="region of interest" description="Disordered" evidence="1">
    <location>
        <begin position="51"/>
        <end position="84"/>
    </location>
</feature>
<sequence>MRPPPAQLRSSHSAVHLDLRPHPPPRSFPSPRPLLSHLALSHPIPPLNIVPSHIQDHPPSLPRSLSNPRAPHLRSPATLAFDDY</sequence>
<proteinExistence type="predicted"/>
<dbReference type="EMBL" id="MU155217">
    <property type="protein sequence ID" value="KAF9479245.1"/>
    <property type="molecule type" value="Genomic_DNA"/>
</dbReference>
<dbReference type="AlphaFoldDB" id="A0A9P6D0E2"/>
<dbReference type="Proteomes" id="UP000807469">
    <property type="component" value="Unassembled WGS sequence"/>
</dbReference>
<keyword evidence="3" id="KW-1185">Reference proteome</keyword>
<feature type="region of interest" description="Disordered" evidence="1">
    <location>
        <begin position="1"/>
        <end position="34"/>
    </location>
</feature>
<accession>A0A9P6D0E2</accession>
<comment type="caution">
    <text evidence="2">The sequence shown here is derived from an EMBL/GenBank/DDBJ whole genome shotgun (WGS) entry which is preliminary data.</text>
</comment>
<evidence type="ECO:0000313" key="2">
    <source>
        <dbReference type="EMBL" id="KAF9479245.1"/>
    </source>
</evidence>
<protein>
    <submittedName>
        <fullName evidence="2">Uncharacterized protein</fullName>
    </submittedName>
</protein>
<evidence type="ECO:0000256" key="1">
    <source>
        <dbReference type="SAM" id="MobiDB-lite"/>
    </source>
</evidence>
<evidence type="ECO:0000313" key="3">
    <source>
        <dbReference type="Proteomes" id="UP000807469"/>
    </source>
</evidence>